<dbReference type="GO" id="GO:0005829">
    <property type="term" value="C:cytosol"/>
    <property type="evidence" value="ECO:0007669"/>
    <property type="project" value="TreeGrafter"/>
</dbReference>
<reference evidence="4" key="1">
    <citation type="submission" date="2020-04" db="EMBL/GenBank/DDBJ databases">
        <authorList>
            <person name="Zhang T."/>
        </authorList>
    </citation>
    <scope>NUCLEOTIDE SEQUENCE</scope>
    <source>
        <strain evidence="4">HKST-UBA13</strain>
    </source>
</reference>
<proteinExistence type="predicted"/>
<reference evidence="4" key="2">
    <citation type="journal article" date="2021" name="Microbiome">
        <title>Successional dynamics and alternative stable states in a saline activated sludge microbial community over 9 years.</title>
        <authorList>
            <person name="Wang Y."/>
            <person name="Ye J."/>
            <person name="Ju F."/>
            <person name="Liu L."/>
            <person name="Boyd J.A."/>
            <person name="Deng Y."/>
            <person name="Parks D.H."/>
            <person name="Jiang X."/>
            <person name="Yin X."/>
            <person name="Woodcroft B.J."/>
            <person name="Tyson G.W."/>
            <person name="Hugenholtz P."/>
            <person name="Polz M.F."/>
            <person name="Zhang T."/>
        </authorList>
    </citation>
    <scope>NUCLEOTIDE SEQUENCE</scope>
    <source>
        <strain evidence="4">HKST-UBA13</strain>
    </source>
</reference>
<name>A0A955I8D1_9BACT</name>
<feature type="domain" description="tRNA/rRNA methyltransferase SpoU type" evidence="3">
    <location>
        <begin position="4"/>
        <end position="145"/>
    </location>
</feature>
<dbReference type="InterPro" id="IPR029026">
    <property type="entry name" value="tRNA_m1G_MTases_N"/>
</dbReference>
<dbReference type="GO" id="GO:0032259">
    <property type="term" value="P:methylation"/>
    <property type="evidence" value="ECO:0007669"/>
    <property type="project" value="UniProtKB-KW"/>
</dbReference>
<dbReference type="InterPro" id="IPR004441">
    <property type="entry name" value="rRNA_MeTrfase_TrmH"/>
</dbReference>
<evidence type="ECO:0000256" key="1">
    <source>
        <dbReference type="ARBA" id="ARBA00022603"/>
    </source>
</evidence>
<dbReference type="GO" id="GO:0003723">
    <property type="term" value="F:RNA binding"/>
    <property type="evidence" value="ECO:0007669"/>
    <property type="project" value="InterPro"/>
</dbReference>
<accession>A0A955I8D1</accession>
<organism evidence="4 5">
    <name type="scientific">Candidatus Dojkabacteria bacterium</name>
    <dbReference type="NCBI Taxonomy" id="2099670"/>
    <lineage>
        <taxon>Bacteria</taxon>
        <taxon>Candidatus Dojkabacteria</taxon>
    </lineage>
</organism>
<dbReference type="PANTHER" id="PTHR46429:SF1">
    <property type="entry name" value="23S RRNA (GUANOSINE-2'-O-)-METHYLTRANSFERASE RLMB"/>
    <property type="match status" value="1"/>
</dbReference>
<dbReference type="Gene3D" id="3.40.1280.10">
    <property type="match status" value="1"/>
</dbReference>
<evidence type="ECO:0000259" key="3">
    <source>
        <dbReference type="Pfam" id="PF00588"/>
    </source>
</evidence>
<gene>
    <name evidence="4" type="ORF">KC678_00730</name>
</gene>
<dbReference type="CDD" id="cd18097">
    <property type="entry name" value="SpoU-like"/>
    <property type="match status" value="1"/>
</dbReference>
<evidence type="ECO:0000313" key="5">
    <source>
        <dbReference type="Proteomes" id="UP000775877"/>
    </source>
</evidence>
<dbReference type="GO" id="GO:0006396">
    <property type="term" value="P:RNA processing"/>
    <property type="evidence" value="ECO:0007669"/>
    <property type="project" value="InterPro"/>
</dbReference>
<dbReference type="Pfam" id="PF00588">
    <property type="entry name" value="SpoU_methylase"/>
    <property type="match status" value="1"/>
</dbReference>
<dbReference type="AlphaFoldDB" id="A0A955I8D1"/>
<evidence type="ECO:0000313" key="4">
    <source>
        <dbReference type="EMBL" id="MCA9380775.1"/>
    </source>
</evidence>
<dbReference type="Proteomes" id="UP000775877">
    <property type="component" value="Unassembled WGS sequence"/>
</dbReference>
<comment type="caution">
    <text evidence="4">The sequence shown here is derived from an EMBL/GenBank/DDBJ whole genome shotgun (WGS) entry which is preliminary data.</text>
</comment>
<dbReference type="PANTHER" id="PTHR46429">
    <property type="entry name" value="23S RRNA (GUANOSINE-2'-O-)-METHYLTRANSFERASE RLMB"/>
    <property type="match status" value="1"/>
</dbReference>
<dbReference type="SUPFAM" id="SSF75217">
    <property type="entry name" value="alpha/beta knot"/>
    <property type="match status" value="1"/>
</dbReference>
<keyword evidence="2" id="KW-0808">Transferase</keyword>
<dbReference type="EMBL" id="JAGQLJ010000013">
    <property type="protein sequence ID" value="MCA9380775.1"/>
    <property type="molecule type" value="Genomic_DNA"/>
</dbReference>
<keyword evidence="1 4" id="KW-0489">Methyltransferase</keyword>
<evidence type="ECO:0000256" key="2">
    <source>
        <dbReference type="ARBA" id="ARBA00022679"/>
    </source>
</evidence>
<dbReference type="InterPro" id="IPR029028">
    <property type="entry name" value="Alpha/beta_knot_MTases"/>
</dbReference>
<sequence>MREVVVVLDSIRSALNVGAIFRTADGAGVKKLYLTGITPYPPHPKVLKTSLGANDYVEFEHNKDINEVIDNLKKEGYSIISLEEHKDAKDFFDVKLPDKCAFVFGNEITGVSNNVIEKSDMLLMLPMRGKKNSLNVATTIGIVLYNSIFSE</sequence>
<protein>
    <submittedName>
        <fullName evidence="4">RNA methyltransferase</fullName>
    </submittedName>
</protein>
<dbReference type="InterPro" id="IPR001537">
    <property type="entry name" value="SpoU_MeTrfase"/>
</dbReference>
<dbReference type="GO" id="GO:0008173">
    <property type="term" value="F:RNA methyltransferase activity"/>
    <property type="evidence" value="ECO:0007669"/>
    <property type="project" value="InterPro"/>
</dbReference>